<evidence type="ECO:0000256" key="1">
    <source>
        <dbReference type="ARBA" id="ARBA00022443"/>
    </source>
</evidence>
<dbReference type="PROSITE" id="PS50001">
    <property type="entry name" value="SH2"/>
    <property type="match status" value="1"/>
</dbReference>
<dbReference type="PANTHER" id="PTHR45818">
    <property type="entry name" value="PROTEIN VAV"/>
    <property type="match status" value="1"/>
</dbReference>
<reference evidence="7" key="3">
    <citation type="submission" date="2025-08" db="UniProtKB">
        <authorList>
            <consortium name="Ensembl"/>
        </authorList>
    </citation>
    <scope>IDENTIFICATION</scope>
</reference>
<dbReference type="GO" id="GO:0005886">
    <property type="term" value="C:plasma membrane"/>
    <property type="evidence" value="ECO:0007669"/>
    <property type="project" value="TreeGrafter"/>
</dbReference>
<dbReference type="PRINTS" id="PR00452">
    <property type="entry name" value="SH3DOMAIN"/>
</dbReference>
<dbReference type="PRINTS" id="PR00499">
    <property type="entry name" value="P67PHOX"/>
</dbReference>
<dbReference type="InterPro" id="IPR000980">
    <property type="entry name" value="SH2"/>
</dbReference>
<sequence>MLVIRDYLGAPPPPGGPPLTFQVGDVIEVISADLHSYWWQGKLPETREAGFFPSDAVRPCPCVPRQVDYSSQLWFAGLMERHRAESELIERENSTYLIRHRSRESSEYAISIKYNNEVKHIKILTKDGCFYIAEGRTFKTVLGLVEYYKLHSLREGFRSMDTTLKIPYRATAGDSNTADPTVFCPRVVSIALARYDFSSRDMRELSLQVGDLVKIYTKCENGWWRGEVNGQVGWFPSTYVEEEE</sequence>
<dbReference type="Gene3D" id="3.30.505.10">
    <property type="entry name" value="SH2 domain"/>
    <property type="match status" value="1"/>
</dbReference>
<keyword evidence="3" id="KW-0727">SH2 domain</keyword>
<feature type="domain" description="SH3" evidence="6">
    <location>
        <begin position="1"/>
        <end position="62"/>
    </location>
</feature>
<dbReference type="PANTHER" id="PTHR45818:SF5">
    <property type="entry name" value="GUANINE NUCLEOTIDE EXCHANGE FACTOR VAV3 ISOFORM X1"/>
    <property type="match status" value="1"/>
</dbReference>
<feature type="domain" description="SH3" evidence="6">
    <location>
        <begin position="186"/>
        <end position="244"/>
    </location>
</feature>
<dbReference type="GeneTree" id="ENSGT00940000155252"/>
<dbReference type="AlphaFoldDB" id="A0A3B1K8C7"/>
<evidence type="ECO:0008006" key="9">
    <source>
        <dbReference type="Google" id="ProtNLM"/>
    </source>
</evidence>
<evidence type="ECO:0000259" key="6">
    <source>
        <dbReference type="PROSITE" id="PS50002"/>
    </source>
</evidence>
<evidence type="ECO:0000256" key="4">
    <source>
        <dbReference type="PROSITE-ProRule" id="PRU00192"/>
    </source>
</evidence>
<dbReference type="Gene3D" id="2.30.30.40">
    <property type="entry name" value="SH3 Domains"/>
    <property type="match status" value="2"/>
</dbReference>
<dbReference type="SUPFAM" id="SSF55550">
    <property type="entry name" value="SH2 domain"/>
    <property type="match status" value="1"/>
</dbReference>
<dbReference type="SMART" id="SM00252">
    <property type="entry name" value="SH2"/>
    <property type="match status" value="1"/>
</dbReference>
<evidence type="ECO:0000256" key="2">
    <source>
        <dbReference type="ARBA" id="ARBA00023288"/>
    </source>
</evidence>
<dbReference type="PRINTS" id="PR00401">
    <property type="entry name" value="SH2DOMAIN"/>
</dbReference>
<reference evidence="8" key="1">
    <citation type="submission" date="2013-03" db="EMBL/GenBank/DDBJ databases">
        <authorList>
            <person name="Jeffery W."/>
            <person name="Warren W."/>
            <person name="Wilson R.K."/>
        </authorList>
    </citation>
    <scope>NUCLEOTIDE SEQUENCE</scope>
    <source>
        <strain evidence="8">female</strain>
    </source>
</reference>
<dbReference type="Bgee" id="ENSAMXG00000005143">
    <property type="expression patterns" value="Expressed in camera-type eye and 12 other cell types or tissues"/>
</dbReference>
<evidence type="ECO:0000256" key="3">
    <source>
        <dbReference type="PROSITE-ProRule" id="PRU00191"/>
    </source>
</evidence>
<keyword evidence="8" id="KW-1185">Reference proteome</keyword>
<dbReference type="GO" id="GO:0005737">
    <property type="term" value="C:cytoplasm"/>
    <property type="evidence" value="ECO:0007669"/>
    <property type="project" value="TreeGrafter"/>
</dbReference>
<dbReference type="PROSITE" id="PS50002">
    <property type="entry name" value="SH3"/>
    <property type="match status" value="2"/>
</dbReference>
<keyword evidence="1 4" id="KW-0728">SH3 domain</keyword>
<dbReference type="SUPFAM" id="SSF50044">
    <property type="entry name" value="SH3-domain"/>
    <property type="match status" value="2"/>
</dbReference>
<evidence type="ECO:0000313" key="8">
    <source>
        <dbReference type="Proteomes" id="UP000018467"/>
    </source>
</evidence>
<reference evidence="7" key="4">
    <citation type="submission" date="2025-09" db="UniProtKB">
        <authorList>
            <consortium name="Ensembl"/>
        </authorList>
    </citation>
    <scope>IDENTIFICATION</scope>
</reference>
<dbReference type="Ensembl" id="ENSAMXT00000033994.1">
    <property type="protein sequence ID" value="ENSAMXP00000049899.1"/>
    <property type="gene ID" value="ENSAMXG00000005143.2"/>
</dbReference>
<evidence type="ECO:0000313" key="7">
    <source>
        <dbReference type="Ensembl" id="ENSAMXP00000049899.1"/>
    </source>
</evidence>
<dbReference type="Proteomes" id="UP000018467">
    <property type="component" value="Unassembled WGS sequence"/>
</dbReference>
<dbReference type="FunFam" id="3.30.505.10:FF:000024">
    <property type="entry name" value="Vav guanine nucleotide exchange factor 2"/>
    <property type="match status" value="1"/>
</dbReference>
<organism evidence="7 8">
    <name type="scientific">Astyanax mexicanus</name>
    <name type="common">Blind cave fish</name>
    <name type="synonym">Astyanax fasciatus mexicanus</name>
    <dbReference type="NCBI Taxonomy" id="7994"/>
    <lineage>
        <taxon>Eukaryota</taxon>
        <taxon>Metazoa</taxon>
        <taxon>Chordata</taxon>
        <taxon>Craniata</taxon>
        <taxon>Vertebrata</taxon>
        <taxon>Euteleostomi</taxon>
        <taxon>Actinopterygii</taxon>
        <taxon>Neopterygii</taxon>
        <taxon>Teleostei</taxon>
        <taxon>Ostariophysi</taxon>
        <taxon>Characiformes</taxon>
        <taxon>Characoidei</taxon>
        <taxon>Acestrorhamphidae</taxon>
        <taxon>Acestrorhamphinae</taxon>
        <taxon>Astyanax</taxon>
    </lineage>
</organism>
<reference evidence="8" key="2">
    <citation type="journal article" date="2014" name="Nat. Commun.">
        <title>The cavefish genome reveals candidate genes for eye loss.</title>
        <authorList>
            <person name="McGaugh S.E."/>
            <person name="Gross J.B."/>
            <person name="Aken B."/>
            <person name="Blin M."/>
            <person name="Borowsky R."/>
            <person name="Chalopin D."/>
            <person name="Hinaux H."/>
            <person name="Jeffery W.R."/>
            <person name="Keene A."/>
            <person name="Ma L."/>
            <person name="Minx P."/>
            <person name="Murphy D."/>
            <person name="O'Quin K.E."/>
            <person name="Retaux S."/>
            <person name="Rohner N."/>
            <person name="Searle S.M."/>
            <person name="Stahl B.A."/>
            <person name="Tabin C."/>
            <person name="Volff J.N."/>
            <person name="Yoshizawa M."/>
            <person name="Warren W.C."/>
        </authorList>
    </citation>
    <scope>NUCLEOTIDE SEQUENCE [LARGE SCALE GENOMIC DNA]</scope>
    <source>
        <strain evidence="8">female</strain>
    </source>
</reference>
<dbReference type="InterPro" id="IPR001452">
    <property type="entry name" value="SH3_domain"/>
</dbReference>
<evidence type="ECO:0000259" key="5">
    <source>
        <dbReference type="PROSITE" id="PS50001"/>
    </source>
</evidence>
<accession>A0A3B1K8C7</accession>
<dbReference type="Pfam" id="PF07653">
    <property type="entry name" value="SH3_2"/>
    <property type="match status" value="2"/>
</dbReference>
<keyword evidence="2" id="KW-0449">Lipoprotein</keyword>
<dbReference type="GO" id="GO:0016477">
    <property type="term" value="P:cell migration"/>
    <property type="evidence" value="ECO:0007669"/>
    <property type="project" value="TreeGrafter"/>
</dbReference>
<protein>
    <recommendedName>
        <fullName evidence="9">Vav 3 guanine nucleotide exchange factor b</fullName>
    </recommendedName>
</protein>
<proteinExistence type="predicted"/>
<dbReference type="InterPro" id="IPR036028">
    <property type="entry name" value="SH3-like_dom_sf"/>
</dbReference>
<feature type="domain" description="SH2" evidence="5">
    <location>
        <begin position="74"/>
        <end position="168"/>
    </location>
</feature>
<dbReference type="GO" id="GO:0005085">
    <property type="term" value="F:guanyl-nucleotide exchange factor activity"/>
    <property type="evidence" value="ECO:0007669"/>
    <property type="project" value="TreeGrafter"/>
</dbReference>
<dbReference type="SMART" id="SM00326">
    <property type="entry name" value="SH3"/>
    <property type="match status" value="2"/>
</dbReference>
<name>A0A3B1K8C7_ASTMX</name>
<dbReference type="InterPro" id="IPR036860">
    <property type="entry name" value="SH2_dom_sf"/>
</dbReference>
<dbReference type="Pfam" id="PF00017">
    <property type="entry name" value="SH2"/>
    <property type="match status" value="1"/>
</dbReference>